<dbReference type="RefSeq" id="WP_258855010.1">
    <property type="nucleotide sequence ID" value="NZ_JANUGV010000001.1"/>
</dbReference>
<proteinExistence type="predicted"/>
<evidence type="ECO:0000256" key="2">
    <source>
        <dbReference type="SAM" id="SignalP"/>
    </source>
</evidence>
<feature type="region of interest" description="Disordered" evidence="1">
    <location>
        <begin position="143"/>
        <end position="162"/>
    </location>
</feature>
<evidence type="ECO:0008006" key="5">
    <source>
        <dbReference type="Google" id="ProtNLM"/>
    </source>
</evidence>
<evidence type="ECO:0000256" key="1">
    <source>
        <dbReference type="SAM" id="MobiDB-lite"/>
    </source>
</evidence>
<protein>
    <recommendedName>
        <fullName evidence="5">C-type lysozyme inhibitor domain-containing protein</fullName>
    </recommendedName>
</protein>
<dbReference type="Proteomes" id="UP001205861">
    <property type="component" value="Unassembled WGS sequence"/>
</dbReference>
<gene>
    <name evidence="3" type="ORF">NX773_03660</name>
</gene>
<evidence type="ECO:0000313" key="4">
    <source>
        <dbReference type="Proteomes" id="UP001205861"/>
    </source>
</evidence>
<keyword evidence="2" id="KW-0732">Signal</keyword>
<evidence type="ECO:0000313" key="3">
    <source>
        <dbReference type="EMBL" id="MCS0607263.1"/>
    </source>
</evidence>
<name>A0ABT2BH99_9BURK</name>
<comment type="caution">
    <text evidence="3">The sequence shown here is derived from an EMBL/GenBank/DDBJ whole genome shotgun (WGS) entry which is preliminary data.</text>
</comment>
<accession>A0ABT2BH99</accession>
<reference evidence="3 4" key="1">
    <citation type="submission" date="2022-08" db="EMBL/GenBank/DDBJ databases">
        <title>Reclassification of Massilia species as members of the genera Telluria, Duganella, Pseudoduganella, Mokoshia gen. nov. and Zemynaea gen. nov. using orthogonal and non-orthogonal genome-based approaches.</title>
        <authorList>
            <person name="Bowman J.P."/>
        </authorList>
    </citation>
    <scope>NUCLEOTIDE SEQUENCE [LARGE SCALE GENOMIC DNA]</scope>
    <source>
        <strain evidence="3 4">JCM 31607</strain>
    </source>
</reference>
<sequence>MATRLKHTLAACLALLAAASLAPVAQATPETHHAKMHKHMAKKAEPAKDVFDDKNNPEPDITDTVTTDYNCELGNKITIYTNEKDTDHMALRWKHRLHRMNRIATTTGAQRFENPVSGIIWIGIPSKGILLDSKLNRQLANECKSAEQSKPLAATSPEAKQG</sequence>
<keyword evidence="4" id="KW-1185">Reference proteome</keyword>
<feature type="signal peptide" evidence="2">
    <location>
        <begin position="1"/>
        <end position="27"/>
    </location>
</feature>
<organism evidence="3 4">
    <name type="scientific">Massilia solisilvae</name>
    <dbReference type="NCBI Taxonomy" id="1811225"/>
    <lineage>
        <taxon>Bacteria</taxon>
        <taxon>Pseudomonadati</taxon>
        <taxon>Pseudomonadota</taxon>
        <taxon>Betaproteobacteria</taxon>
        <taxon>Burkholderiales</taxon>
        <taxon>Oxalobacteraceae</taxon>
        <taxon>Telluria group</taxon>
        <taxon>Massilia</taxon>
    </lineage>
</organism>
<dbReference type="EMBL" id="JANUGV010000001">
    <property type="protein sequence ID" value="MCS0607263.1"/>
    <property type="molecule type" value="Genomic_DNA"/>
</dbReference>
<feature type="chain" id="PRO_5046663288" description="C-type lysozyme inhibitor domain-containing protein" evidence="2">
    <location>
        <begin position="28"/>
        <end position="162"/>
    </location>
</feature>